<evidence type="ECO:0000313" key="2">
    <source>
        <dbReference type="Proteomes" id="UP001143910"/>
    </source>
</evidence>
<name>A0ACC1MMG4_9HYPO</name>
<dbReference type="Proteomes" id="UP001143910">
    <property type="component" value="Unassembled WGS sequence"/>
</dbReference>
<comment type="caution">
    <text evidence="1">The sequence shown here is derived from an EMBL/GenBank/DDBJ whole genome shotgun (WGS) entry which is preliminary data.</text>
</comment>
<protein>
    <submittedName>
        <fullName evidence="1">Uncharacterized protein</fullName>
    </submittedName>
</protein>
<keyword evidence="2" id="KW-1185">Reference proteome</keyword>
<reference evidence="1" key="1">
    <citation type="submission" date="2022-08" db="EMBL/GenBank/DDBJ databases">
        <title>Genome Sequence of Lecanicillium fungicola.</title>
        <authorList>
            <person name="Buettner E."/>
        </authorList>
    </citation>
    <scope>NUCLEOTIDE SEQUENCE</scope>
    <source>
        <strain evidence="1">Babe33</strain>
    </source>
</reference>
<organism evidence="1 2">
    <name type="scientific">Zarea fungicola</name>
    <dbReference type="NCBI Taxonomy" id="93591"/>
    <lineage>
        <taxon>Eukaryota</taxon>
        <taxon>Fungi</taxon>
        <taxon>Dikarya</taxon>
        <taxon>Ascomycota</taxon>
        <taxon>Pezizomycotina</taxon>
        <taxon>Sordariomycetes</taxon>
        <taxon>Hypocreomycetidae</taxon>
        <taxon>Hypocreales</taxon>
        <taxon>Cordycipitaceae</taxon>
        <taxon>Zarea</taxon>
    </lineage>
</organism>
<gene>
    <name evidence="1" type="ORF">NQ176_g9462</name>
</gene>
<dbReference type="EMBL" id="JANJQO010002168">
    <property type="protein sequence ID" value="KAJ2967864.1"/>
    <property type="molecule type" value="Genomic_DNA"/>
</dbReference>
<evidence type="ECO:0000313" key="1">
    <source>
        <dbReference type="EMBL" id="KAJ2967864.1"/>
    </source>
</evidence>
<proteinExistence type="predicted"/>
<sequence length="300" mass="32045">MSSMFKKKGAPAFKPKIPSARPRVAAPAPGLAPVATAIEVPAAIDEPVEETFVDTSSARRPSYTVPETQKQETQVLETQIQQQAGVVESSQPKPRRRSSAASTSKALQDATARKALIERAKNNVEAVVEEIDAEAPAPTLNNPESTPTGLPESTPALSRRQSRLRRVSQAAQTKPTVETPQLETPPATDAPVSEPASESQSEAPAASLPKTIRGRRRKTTTTDATGEESETPTTRPKKRTKKTPADGESTTPAAAKPRKRNTAASAATGEKAPTRPRRARSATPEDSETRLVDLQTLKIK</sequence>
<accession>A0ACC1MMG4</accession>